<dbReference type="Gene3D" id="1.10.3720.10">
    <property type="entry name" value="MetI-like"/>
    <property type="match status" value="1"/>
</dbReference>
<evidence type="ECO:0000256" key="2">
    <source>
        <dbReference type="ARBA" id="ARBA00022448"/>
    </source>
</evidence>
<evidence type="ECO:0000256" key="1">
    <source>
        <dbReference type="ARBA" id="ARBA00004651"/>
    </source>
</evidence>
<dbReference type="Pfam" id="PF00528">
    <property type="entry name" value="BPD_transp_1"/>
    <property type="match status" value="1"/>
</dbReference>
<dbReference type="InterPro" id="IPR035906">
    <property type="entry name" value="MetI-like_sf"/>
</dbReference>
<keyword evidence="9" id="KW-0762">Sugar transport</keyword>
<keyword evidence="3" id="KW-1003">Cell membrane</keyword>
<evidence type="ECO:0000256" key="7">
    <source>
        <dbReference type="RuleBase" id="RU363032"/>
    </source>
</evidence>
<comment type="similarity">
    <text evidence="7">Belongs to the binding-protein-dependent transport system permease family.</text>
</comment>
<keyword evidence="4 7" id="KW-0812">Transmembrane</keyword>
<organism evidence="9 10">
    <name type="scientific">Paeniglutamicibacter psychrophenolicus</name>
    <dbReference type="NCBI Taxonomy" id="257454"/>
    <lineage>
        <taxon>Bacteria</taxon>
        <taxon>Bacillati</taxon>
        <taxon>Actinomycetota</taxon>
        <taxon>Actinomycetes</taxon>
        <taxon>Micrococcales</taxon>
        <taxon>Micrococcaceae</taxon>
        <taxon>Paeniglutamicibacter</taxon>
    </lineage>
</organism>
<dbReference type="EMBL" id="JAGIOE010000001">
    <property type="protein sequence ID" value="MBP2372962.1"/>
    <property type="molecule type" value="Genomic_DNA"/>
</dbReference>
<evidence type="ECO:0000256" key="5">
    <source>
        <dbReference type="ARBA" id="ARBA00022989"/>
    </source>
</evidence>
<comment type="subcellular location">
    <subcellularLocation>
        <location evidence="1 7">Cell membrane</location>
        <topology evidence="1 7">Multi-pass membrane protein</topology>
    </subcellularLocation>
</comment>
<feature type="transmembrane region" description="Helical" evidence="7">
    <location>
        <begin position="237"/>
        <end position="262"/>
    </location>
</feature>
<feature type="transmembrane region" description="Helical" evidence="7">
    <location>
        <begin position="160"/>
        <end position="182"/>
    </location>
</feature>
<keyword evidence="5 7" id="KW-1133">Transmembrane helix</keyword>
<dbReference type="InterPro" id="IPR000515">
    <property type="entry name" value="MetI-like"/>
</dbReference>
<dbReference type="RefSeq" id="WP_209906206.1">
    <property type="nucleotide sequence ID" value="NZ_BAAAMI010000019.1"/>
</dbReference>
<evidence type="ECO:0000259" key="8">
    <source>
        <dbReference type="PROSITE" id="PS50928"/>
    </source>
</evidence>
<dbReference type="PANTHER" id="PTHR43744">
    <property type="entry name" value="ABC TRANSPORTER PERMEASE PROTEIN MG189-RELATED-RELATED"/>
    <property type="match status" value="1"/>
</dbReference>
<protein>
    <submittedName>
        <fullName evidence="9">Multiple sugar transport system permease protein</fullName>
    </submittedName>
</protein>
<dbReference type="Proteomes" id="UP000766570">
    <property type="component" value="Unassembled WGS sequence"/>
</dbReference>
<sequence>MTEQIKTTVTDERTANTATDERFELIAAETALDRDRLPREQKNRLRSYKKQQRSSRNKMTRAILKHVMIIAVAAIMIYPLLWMVVSSLRPTDVIFREPGLFLQTFEWENYTDGWNALSHPFGHFMLNSAIVVLGSVIGNLVSCSMAAYAFARLDFKFKGLFFAIMLMTIMIPIHVIIVPQYIMFSQFGWVNTFLPLIVPKLLATDAFFIFLMVQFIRGIPKDIDEAARIDGAGHARTFLQVILPLMVPALATTTIFTFIWTWSDFFSSLIYLTDPSMFTVPVALRAFVDATGESNWGSLFAMSIVTLLPVFIAFVLGQKFLVKGIATTGMK</sequence>
<gene>
    <name evidence="9" type="ORF">JOF46_000874</name>
</gene>
<feature type="transmembrane region" description="Helical" evidence="7">
    <location>
        <begin position="194"/>
        <end position="216"/>
    </location>
</feature>
<evidence type="ECO:0000313" key="9">
    <source>
        <dbReference type="EMBL" id="MBP2372962.1"/>
    </source>
</evidence>
<evidence type="ECO:0000256" key="3">
    <source>
        <dbReference type="ARBA" id="ARBA00022475"/>
    </source>
</evidence>
<keyword evidence="10" id="KW-1185">Reference proteome</keyword>
<accession>A0ABS4W9T6</accession>
<evidence type="ECO:0000256" key="6">
    <source>
        <dbReference type="ARBA" id="ARBA00023136"/>
    </source>
</evidence>
<name>A0ABS4W9T6_9MICC</name>
<feature type="transmembrane region" description="Helical" evidence="7">
    <location>
        <begin position="296"/>
        <end position="316"/>
    </location>
</feature>
<comment type="caution">
    <text evidence="9">The sequence shown here is derived from an EMBL/GenBank/DDBJ whole genome shotgun (WGS) entry which is preliminary data.</text>
</comment>
<evidence type="ECO:0000313" key="10">
    <source>
        <dbReference type="Proteomes" id="UP000766570"/>
    </source>
</evidence>
<dbReference type="SUPFAM" id="SSF161098">
    <property type="entry name" value="MetI-like"/>
    <property type="match status" value="1"/>
</dbReference>
<proteinExistence type="inferred from homology"/>
<keyword evidence="6 7" id="KW-0472">Membrane</keyword>
<dbReference type="CDD" id="cd06261">
    <property type="entry name" value="TM_PBP2"/>
    <property type="match status" value="1"/>
</dbReference>
<dbReference type="PANTHER" id="PTHR43744:SF6">
    <property type="entry name" value="ABC TRANSPORTER PERMEASE PROTEIN YESQ-RELATED"/>
    <property type="match status" value="1"/>
</dbReference>
<dbReference type="PROSITE" id="PS50928">
    <property type="entry name" value="ABC_TM1"/>
    <property type="match status" value="1"/>
</dbReference>
<feature type="transmembrane region" description="Helical" evidence="7">
    <location>
        <begin position="124"/>
        <end position="148"/>
    </location>
</feature>
<feature type="domain" description="ABC transmembrane type-1" evidence="8">
    <location>
        <begin position="125"/>
        <end position="317"/>
    </location>
</feature>
<evidence type="ECO:0000256" key="4">
    <source>
        <dbReference type="ARBA" id="ARBA00022692"/>
    </source>
</evidence>
<keyword evidence="2 7" id="KW-0813">Transport</keyword>
<feature type="transmembrane region" description="Helical" evidence="7">
    <location>
        <begin position="63"/>
        <end position="85"/>
    </location>
</feature>
<reference evidence="9 10" key="1">
    <citation type="submission" date="2021-03" db="EMBL/GenBank/DDBJ databases">
        <title>Sequencing the genomes of 1000 actinobacteria strains.</title>
        <authorList>
            <person name="Klenk H.-P."/>
        </authorList>
    </citation>
    <scope>NUCLEOTIDE SEQUENCE [LARGE SCALE GENOMIC DNA]</scope>
    <source>
        <strain evidence="9 10">DSM 15454</strain>
    </source>
</reference>